<feature type="compositionally biased region" description="Basic and acidic residues" evidence="1">
    <location>
        <begin position="198"/>
        <end position="212"/>
    </location>
</feature>
<name>A0ABQ4WR02_9ASTR</name>
<protein>
    <recommendedName>
        <fullName evidence="4">Reverse transcriptase domain-containing protein</fullName>
    </recommendedName>
</protein>
<sequence length="489" mass="55367">MSVLDSRENATLKKRLAETKLVLARMECEPLRGGCMSPECGIRCFTWIMEQVVDIKAEFMPNMNRRAGGDKAKCGWSRCSRAVVKRAGGAGAGGCWSRVVAGAVVPIRGAWRKVDKSEIFNCYSSSHALTWWNGIGFCLPWELMLANALEVTRTEIDGYYKLIPRNGLVVVLEWVEPSSEGGAVYSWVVEEYTWKGKGDRGGRGDNRRDYNHRQNQRRANAGAMTNAAPNDNEVCPKCKNKKHFWSLTRIEGEAIKNVPVIRDISPVFLDELTLTLPPFSEFNIRIDLILGAAPVARVPYRLAPSKMKELSKKMQELSLWGAPILFIPWPLIDRRGFHVDPAKIKAIKIKLQPTTPTEVQQFWVWQCLTCAKVKAGHQKLSGLLQQPEIPVLEMGREYIGFHYKSLRTHLDKINFVGHCWRCPKSSGPEMIRETTEMIVQIKNRLLAARSRQKSYADVRRKPLEFEVGDKVMLKVSPWKGVVRFGKLGN</sequence>
<feature type="region of interest" description="Disordered" evidence="1">
    <location>
        <begin position="198"/>
        <end position="228"/>
    </location>
</feature>
<evidence type="ECO:0008006" key="4">
    <source>
        <dbReference type="Google" id="ProtNLM"/>
    </source>
</evidence>
<proteinExistence type="predicted"/>
<reference evidence="2" key="2">
    <citation type="submission" date="2022-01" db="EMBL/GenBank/DDBJ databases">
        <authorList>
            <person name="Yamashiro T."/>
            <person name="Shiraishi A."/>
            <person name="Satake H."/>
            <person name="Nakayama K."/>
        </authorList>
    </citation>
    <scope>NUCLEOTIDE SEQUENCE</scope>
</reference>
<gene>
    <name evidence="2" type="ORF">Tco_0628686</name>
</gene>
<keyword evidence="3" id="KW-1185">Reference proteome</keyword>
<accession>A0ABQ4WR02</accession>
<comment type="caution">
    <text evidence="2">The sequence shown here is derived from an EMBL/GenBank/DDBJ whole genome shotgun (WGS) entry which is preliminary data.</text>
</comment>
<evidence type="ECO:0000313" key="2">
    <source>
        <dbReference type="EMBL" id="GJS55324.1"/>
    </source>
</evidence>
<evidence type="ECO:0000256" key="1">
    <source>
        <dbReference type="SAM" id="MobiDB-lite"/>
    </source>
</evidence>
<reference evidence="2" key="1">
    <citation type="journal article" date="2022" name="Int. J. Mol. Sci.">
        <title>Draft Genome of Tanacetum Coccineum: Genomic Comparison of Closely Related Tanacetum-Family Plants.</title>
        <authorList>
            <person name="Yamashiro T."/>
            <person name="Shiraishi A."/>
            <person name="Nakayama K."/>
            <person name="Satake H."/>
        </authorList>
    </citation>
    <scope>NUCLEOTIDE SEQUENCE</scope>
</reference>
<evidence type="ECO:0000313" key="3">
    <source>
        <dbReference type="Proteomes" id="UP001151760"/>
    </source>
</evidence>
<organism evidence="2 3">
    <name type="scientific">Tanacetum coccineum</name>
    <dbReference type="NCBI Taxonomy" id="301880"/>
    <lineage>
        <taxon>Eukaryota</taxon>
        <taxon>Viridiplantae</taxon>
        <taxon>Streptophyta</taxon>
        <taxon>Embryophyta</taxon>
        <taxon>Tracheophyta</taxon>
        <taxon>Spermatophyta</taxon>
        <taxon>Magnoliopsida</taxon>
        <taxon>eudicotyledons</taxon>
        <taxon>Gunneridae</taxon>
        <taxon>Pentapetalae</taxon>
        <taxon>asterids</taxon>
        <taxon>campanulids</taxon>
        <taxon>Asterales</taxon>
        <taxon>Asteraceae</taxon>
        <taxon>Asteroideae</taxon>
        <taxon>Anthemideae</taxon>
        <taxon>Anthemidinae</taxon>
        <taxon>Tanacetum</taxon>
    </lineage>
</organism>
<dbReference type="EMBL" id="BQNB010008861">
    <property type="protein sequence ID" value="GJS55324.1"/>
    <property type="molecule type" value="Genomic_DNA"/>
</dbReference>
<dbReference type="Proteomes" id="UP001151760">
    <property type="component" value="Unassembled WGS sequence"/>
</dbReference>